<organism evidence="1 2">
    <name type="scientific">Actimicrobium antarcticum</name>
    <dbReference type="NCBI Taxonomy" id="1051899"/>
    <lineage>
        <taxon>Bacteria</taxon>
        <taxon>Pseudomonadati</taxon>
        <taxon>Pseudomonadota</taxon>
        <taxon>Betaproteobacteria</taxon>
        <taxon>Burkholderiales</taxon>
        <taxon>Oxalobacteraceae</taxon>
        <taxon>Actimicrobium</taxon>
    </lineage>
</organism>
<dbReference type="EMBL" id="BAAAZE010000010">
    <property type="protein sequence ID" value="GAA4027174.1"/>
    <property type="molecule type" value="Genomic_DNA"/>
</dbReference>
<evidence type="ECO:0000313" key="1">
    <source>
        <dbReference type="EMBL" id="GAA4027174.1"/>
    </source>
</evidence>
<dbReference type="Proteomes" id="UP001501353">
    <property type="component" value="Unassembled WGS sequence"/>
</dbReference>
<reference evidence="2" key="1">
    <citation type="journal article" date="2019" name="Int. J. Syst. Evol. Microbiol.">
        <title>The Global Catalogue of Microorganisms (GCM) 10K type strain sequencing project: providing services to taxonomists for standard genome sequencing and annotation.</title>
        <authorList>
            <consortium name="The Broad Institute Genomics Platform"/>
            <consortium name="The Broad Institute Genome Sequencing Center for Infectious Disease"/>
            <person name="Wu L."/>
            <person name="Ma J."/>
        </authorList>
    </citation>
    <scope>NUCLEOTIDE SEQUENCE [LARGE SCALE GENOMIC DNA]</scope>
    <source>
        <strain evidence="2">JCM 16673</strain>
    </source>
</reference>
<accession>A0ABP7TJB2</accession>
<sequence length="139" mass="15542">MLAFSEAAFFAEERLPQFADYLRQRFDLAAQRTHIQTSMPPLPAMAVPIDLLFSDFMHGPNDILQILGTCLSGMAAPSSIFSYSASTSFPSYALLELLVPQLNQGRLPRMLLEFVPQEKRAATEAFVAVSRFDLIHMTE</sequence>
<keyword evidence="2" id="KW-1185">Reference proteome</keyword>
<comment type="caution">
    <text evidence="1">The sequence shown here is derived from an EMBL/GenBank/DDBJ whole genome shotgun (WGS) entry which is preliminary data.</text>
</comment>
<gene>
    <name evidence="1" type="ORF">GCM10022212_26600</name>
</gene>
<evidence type="ECO:0000313" key="2">
    <source>
        <dbReference type="Proteomes" id="UP001501353"/>
    </source>
</evidence>
<dbReference type="RefSeq" id="WP_344763843.1">
    <property type="nucleotide sequence ID" value="NZ_BAAAZE010000010.1"/>
</dbReference>
<name>A0ABP7TJB2_9BURK</name>
<protein>
    <submittedName>
        <fullName evidence="1">Uncharacterized protein</fullName>
    </submittedName>
</protein>
<proteinExistence type="predicted"/>